<evidence type="ECO:0000313" key="3">
    <source>
        <dbReference type="Proteomes" id="UP001174932"/>
    </source>
</evidence>
<protein>
    <submittedName>
        <fullName evidence="2">GNAT family N-acetyltransferase</fullName>
        <ecNumber evidence="2">2.3.1.-</ecNumber>
    </submittedName>
</protein>
<comment type="caution">
    <text evidence="2">The sequence shown here is derived from an EMBL/GenBank/DDBJ whole genome shotgun (WGS) entry which is preliminary data.</text>
</comment>
<dbReference type="GO" id="GO:0016746">
    <property type="term" value="F:acyltransferase activity"/>
    <property type="evidence" value="ECO:0007669"/>
    <property type="project" value="UniProtKB-KW"/>
</dbReference>
<reference evidence="2" key="1">
    <citation type="journal article" date="2015" name="Int. J. Syst. Evol. Microbiol.">
        <title>Rhizobium alvei sp. nov., isolated from a freshwater river.</title>
        <authorList>
            <person name="Sheu S.Y."/>
            <person name="Huang H.W."/>
            <person name="Young C.C."/>
            <person name="Chen W.M."/>
        </authorList>
    </citation>
    <scope>NUCLEOTIDE SEQUENCE</scope>
    <source>
        <strain evidence="2">TNR-22</strain>
    </source>
</reference>
<dbReference type="Proteomes" id="UP001174932">
    <property type="component" value="Unassembled WGS sequence"/>
</dbReference>
<dbReference type="InterPro" id="IPR016181">
    <property type="entry name" value="Acyl_CoA_acyltransferase"/>
</dbReference>
<dbReference type="RefSeq" id="WP_304375951.1">
    <property type="nucleotide sequence ID" value="NZ_JAUOZU010000006.1"/>
</dbReference>
<keyword evidence="2" id="KW-0012">Acyltransferase</keyword>
<proteinExistence type="predicted"/>
<dbReference type="Gene3D" id="3.40.630.30">
    <property type="match status" value="1"/>
</dbReference>
<dbReference type="PROSITE" id="PS51186">
    <property type="entry name" value="GNAT"/>
    <property type="match status" value="1"/>
</dbReference>
<organism evidence="2 3">
    <name type="scientific">Rhizobium alvei</name>
    <dbReference type="NCBI Taxonomy" id="1132659"/>
    <lineage>
        <taxon>Bacteria</taxon>
        <taxon>Pseudomonadati</taxon>
        <taxon>Pseudomonadota</taxon>
        <taxon>Alphaproteobacteria</taxon>
        <taxon>Hyphomicrobiales</taxon>
        <taxon>Rhizobiaceae</taxon>
        <taxon>Rhizobium/Agrobacterium group</taxon>
        <taxon>Rhizobium</taxon>
    </lineage>
</organism>
<evidence type="ECO:0000259" key="1">
    <source>
        <dbReference type="PROSITE" id="PS51186"/>
    </source>
</evidence>
<keyword evidence="2" id="KW-0808">Transferase</keyword>
<accession>A0ABT8YK03</accession>
<dbReference type="SUPFAM" id="SSF55729">
    <property type="entry name" value="Acyl-CoA N-acyltransferases (Nat)"/>
    <property type="match status" value="1"/>
</dbReference>
<evidence type="ECO:0000313" key="2">
    <source>
        <dbReference type="EMBL" id="MDO6964036.1"/>
    </source>
</evidence>
<gene>
    <name evidence="2" type="ORF">Q4481_08715</name>
</gene>
<keyword evidence="3" id="KW-1185">Reference proteome</keyword>
<feature type="domain" description="N-acetyltransferase" evidence="1">
    <location>
        <begin position="9"/>
        <end position="192"/>
    </location>
</feature>
<dbReference type="InterPro" id="IPR000182">
    <property type="entry name" value="GNAT_dom"/>
</dbReference>
<sequence>MQILLRNGSAIEPYLEDLARLRITVFREFPYLYEGTAEYERSYIATYARSPDSLFVLAIDGNRVVGCSTGIPMTDESEAFRKPFVDAGWDPDRIFYFGESVLEKTYRGQGLGVRFFEEREAYARGLRRFDHCAFCAVERSHAHPLRPAGYEPLDSFWKKRGYRHHPELRTHYSWRDIDQSEETEKPMSFWLKSIG</sequence>
<dbReference type="Pfam" id="PF00583">
    <property type="entry name" value="Acetyltransf_1"/>
    <property type="match status" value="1"/>
</dbReference>
<dbReference type="EMBL" id="JAUOZU010000006">
    <property type="protein sequence ID" value="MDO6964036.1"/>
    <property type="molecule type" value="Genomic_DNA"/>
</dbReference>
<dbReference type="CDD" id="cd04301">
    <property type="entry name" value="NAT_SF"/>
    <property type="match status" value="1"/>
</dbReference>
<reference evidence="2" key="2">
    <citation type="submission" date="2023-07" db="EMBL/GenBank/DDBJ databases">
        <authorList>
            <person name="Shen H."/>
        </authorList>
    </citation>
    <scope>NUCLEOTIDE SEQUENCE</scope>
    <source>
        <strain evidence="2">TNR-22</strain>
    </source>
</reference>
<name>A0ABT8YK03_9HYPH</name>
<dbReference type="EC" id="2.3.1.-" evidence="2"/>